<keyword evidence="2 6" id="KW-0032">Aminotransferase</keyword>
<comment type="cofactor">
    <cofactor evidence="1">
        <name>pyridoxal 5'-phosphate</name>
        <dbReference type="ChEBI" id="CHEBI:597326"/>
    </cofactor>
</comment>
<evidence type="ECO:0000313" key="7">
    <source>
        <dbReference type="Proteomes" id="UP000777265"/>
    </source>
</evidence>
<keyword evidence="3 6" id="KW-0808">Transferase</keyword>
<comment type="caution">
    <text evidence="6">The sequence shown here is derived from an EMBL/GenBank/DDBJ whole genome shotgun (WGS) entry which is preliminary data.</text>
</comment>
<feature type="domain" description="Aminotransferase class I/classII large" evidence="5">
    <location>
        <begin position="31"/>
        <end position="381"/>
    </location>
</feature>
<name>A0A971M7F0_9BACT</name>
<gene>
    <name evidence="6" type="ORF">GXY80_14500</name>
</gene>
<dbReference type="AlphaFoldDB" id="A0A971M7F0"/>
<dbReference type="InterPro" id="IPR050881">
    <property type="entry name" value="LL-DAP_aminotransferase"/>
</dbReference>
<dbReference type="Gene3D" id="3.40.640.10">
    <property type="entry name" value="Type I PLP-dependent aspartate aminotransferase-like (Major domain)"/>
    <property type="match status" value="1"/>
</dbReference>
<reference evidence="6" key="2">
    <citation type="submission" date="2020-01" db="EMBL/GenBank/DDBJ databases">
        <authorList>
            <person name="Campanaro S."/>
        </authorList>
    </citation>
    <scope>NUCLEOTIDE SEQUENCE</scope>
    <source>
        <strain evidence="6">AS06rmzACSIP_7</strain>
    </source>
</reference>
<dbReference type="InterPro" id="IPR019881">
    <property type="entry name" value="DAP-NH2Trfase_DapL_Desulfo"/>
</dbReference>
<dbReference type="InterPro" id="IPR015421">
    <property type="entry name" value="PyrdxlP-dep_Trfase_major"/>
</dbReference>
<dbReference type="NCBIfam" id="TIGR03540">
    <property type="entry name" value="DapC_direct"/>
    <property type="match status" value="1"/>
</dbReference>
<reference evidence="6" key="1">
    <citation type="journal article" date="2020" name="Biotechnol. Biofuels">
        <title>New insights from the biogas microbiome by comprehensive genome-resolved metagenomics of nearly 1600 species originating from multiple anaerobic digesters.</title>
        <authorList>
            <person name="Campanaro S."/>
            <person name="Treu L."/>
            <person name="Rodriguez-R L.M."/>
            <person name="Kovalovszki A."/>
            <person name="Ziels R.M."/>
            <person name="Maus I."/>
            <person name="Zhu X."/>
            <person name="Kougias P.G."/>
            <person name="Basile A."/>
            <person name="Luo G."/>
            <person name="Schluter A."/>
            <person name="Konstantinidis K.T."/>
            <person name="Angelidaki I."/>
        </authorList>
    </citation>
    <scope>NUCLEOTIDE SEQUENCE</scope>
    <source>
        <strain evidence="6">AS06rmzACSIP_7</strain>
    </source>
</reference>
<accession>A0A971M7F0</accession>
<dbReference type="PANTHER" id="PTHR42832:SF3">
    <property type="entry name" value="L-GLUTAMINE--4-(METHYLSULFANYL)-2-OXOBUTANOATE AMINOTRANSFERASE"/>
    <property type="match status" value="1"/>
</dbReference>
<dbReference type="Proteomes" id="UP000777265">
    <property type="component" value="Unassembled WGS sequence"/>
</dbReference>
<dbReference type="EC" id="2.6.1.83" evidence="4"/>
<dbReference type="InterPro" id="IPR015424">
    <property type="entry name" value="PyrdxlP-dep_Trfase"/>
</dbReference>
<dbReference type="InterPro" id="IPR004839">
    <property type="entry name" value="Aminotransferase_I/II_large"/>
</dbReference>
<proteinExistence type="predicted"/>
<evidence type="ECO:0000256" key="4">
    <source>
        <dbReference type="NCBIfam" id="TIGR03540"/>
    </source>
</evidence>
<protein>
    <recommendedName>
        <fullName evidence="4">LL-diaminopimelate aminotransferase</fullName>
        <ecNumber evidence="4">2.6.1.83</ecNumber>
    </recommendedName>
</protein>
<sequence>MRLATRIEDLPPYLFLDISRKIEQQRAKGVKIISFGIGDPDLPTPRHVVDRIREAAQEPANHRYPETDGLPALRESISDWYKKRFGVTLDPAKEVLPLIGSKEGIGHMSFCLINPGDIALVPTPGYPVYSVSTILAGGVPYYLPLLENNNFLPDLASIPDEIIERAKVLWLNYPNNPTGAVVDLDFFRQVVKFANRHDIIVCHDAPYTEVAFDGYQPPSFLEADGAKAVGVEFHTLSKTYNMTGWRVGMAVGNSSLIDALTRIKSNLDSGIPQAIQYAAIRALEGPRDCIDDHNAVYQRRRDLIIDSLSRMGFEVKPPKASLYIWTKLPSGESSASFAARLIEDTGVVVTPGIGYGEGGEGYIRFSLTISDSDLIEGLNRLEKWYAASKRRNL</sequence>
<dbReference type="GO" id="GO:0010285">
    <property type="term" value="F:L,L-diaminopimelate aminotransferase activity"/>
    <property type="evidence" value="ECO:0007669"/>
    <property type="project" value="UniProtKB-EC"/>
</dbReference>
<dbReference type="Pfam" id="PF00155">
    <property type="entry name" value="Aminotran_1_2"/>
    <property type="match status" value="1"/>
</dbReference>
<dbReference type="GO" id="GO:0030170">
    <property type="term" value="F:pyridoxal phosphate binding"/>
    <property type="evidence" value="ECO:0007669"/>
    <property type="project" value="InterPro"/>
</dbReference>
<evidence type="ECO:0000256" key="3">
    <source>
        <dbReference type="ARBA" id="ARBA00022679"/>
    </source>
</evidence>
<dbReference type="EMBL" id="JAAYEE010000280">
    <property type="protein sequence ID" value="NLW36669.1"/>
    <property type="molecule type" value="Genomic_DNA"/>
</dbReference>
<dbReference type="Gene3D" id="3.90.1150.10">
    <property type="entry name" value="Aspartate Aminotransferase, domain 1"/>
    <property type="match status" value="1"/>
</dbReference>
<dbReference type="GO" id="GO:0009089">
    <property type="term" value="P:lysine biosynthetic process via diaminopimelate"/>
    <property type="evidence" value="ECO:0007669"/>
    <property type="project" value="InterPro"/>
</dbReference>
<evidence type="ECO:0000313" key="6">
    <source>
        <dbReference type="EMBL" id="NLW36669.1"/>
    </source>
</evidence>
<evidence type="ECO:0000256" key="2">
    <source>
        <dbReference type="ARBA" id="ARBA00022576"/>
    </source>
</evidence>
<dbReference type="InterPro" id="IPR015422">
    <property type="entry name" value="PyrdxlP-dep_Trfase_small"/>
</dbReference>
<evidence type="ECO:0000259" key="5">
    <source>
        <dbReference type="Pfam" id="PF00155"/>
    </source>
</evidence>
<dbReference type="NCBIfam" id="NF006756">
    <property type="entry name" value="PRK09276.1"/>
    <property type="match status" value="1"/>
</dbReference>
<dbReference type="CDD" id="cd00609">
    <property type="entry name" value="AAT_like"/>
    <property type="match status" value="1"/>
</dbReference>
<organism evidence="6 7">
    <name type="scientific">Syntrophorhabdus aromaticivorans</name>
    <dbReference type="NCBI Taxonomy" id="328301"/>
    <lineage>
        <taxon>Bacteria</taxon>
        <taxon>Pseudomonadati</taxon>
        <taxon>Thermodesulfobacteriota</taxon>
        <taxon>Syntrophorhabdia</taxon>
        <taxon>Syntrophorhabdales</taxon>
        <taxon>Syntrophorhabdaceae</taxon>
        <taxon>Syntrophorhabdus</taxon>
    </lineage>
</organism>
<evidence type="ECO:0000256" key="1">
    <source>
        <dbReference type="ARBA" id="ARBA00001933"/>
    </source>
</evidence>
<dbReference type="SUPFAM" id="SSF53383">
    <property type="entry name" value="PLP-dependent transferases"/>
    <property type="match status" value="1"/>
</dbReference>
<dbReference type="PANTHER" id="PTHR42832">
    <property type="entry name" value="AMINO ACID AMINOTRANSFERASE"/>
    <property type="match status" value="1"/>
</dbReference>